<dbReference type="GO" id="GO:0017056">
    <property type="term" value="F:structural constituent of nuclear pore"/>
    <property type="evidence" value="ECO:0000318"/>
    <property type="project" value="GO_Central"/>
</dbReference>
<feature type="compositionally biased region" description="Basic and acidic residues" evidence="2">
    <location>
        <begin position="1925"/>
        <end position="1934"/>
    </location>
</feature>
<proteinExistence type="evidence at protein level"/>
<feature type="coiled-coil region" evidence="1">
    <location>
        <begin position="207"/>
        <end position="315"/>
    </location>
</feature>
<dbReference type="WormBase" id="R07G3.3d">
    <property type="protein sequence ID" value="CE52977"/>
    <property type="gene ID" value="WBGene00019940"/>
    <property type="gene designation" value="npp-21"/>
</dbReference>
<keyword evidence="6" id="KW-1267">Proteomics identification</keyword>
<dbReference type="AlphaFoldDB" id="A0A486WX27"/>
<feature type="compositionally biased region" description="Basic and acidic residues" evidence="2">
    <location>
        <begin position="1691"/>
        <end position="1700"/>
    </location>
</feature>
<protein>
    <submittedName>
        <fullName evidence="3">TPR_MLP1_2 domain-containing protein</fullName>
    </submittedName>
</protein>
<feature type="coiled-coil region" evidence="1">
    <location>
        <begin position="876"/>
        <end position="910"/>
    </location>
</feature>
<dbReference type="GeneID" id="174232"/>
<feature type="region of interest" description="Disordered" evidence="2">
    <location>
        <begin position="1"/>
        <end position="20"/>
    </location>
</feature>
<feature type="coiled-coil region" evidence="1">
    <location>
        <begin position="84"/>
        <end position="167"/>
    </location>
</feature>
<dbReference type="GO" id="GO:0005643">
    <property type="term" value="C:nuclear pore"/>
    <property type="evidence" value="ECO:0000318"/>
    <property type="project" value="GO_Central"/>
</dbReference>
<evidence type="ECO:0000256" key="1">
    <source>
        <dbReference type="SAM" id="Coils"/>
    </source>
</evidence>
<evidence type="ECO:0000313" key="4">
    <source>
        <dbReference type="Proteomes" id="UP000001940"/>
    </source>
</evidence>
<reference evidence="3 4" key="1">
    <citation type="journal article" date="1998" name="Science">
        <title>Genome sequence of the nematode C. elegans: a platform for investigating biology.</title>
        <authorList>
            <consortium name="The C. elegans sequencing consortium"/>
            <person name="Sulson J.E."/>
            <person name="Waterston R."/>
        </authorList>
    </citation>
    <scope>NUCLEOTIDE SEQUENCE [LARGE SCALE GENOMIC DNA]</scope>
    <source>
        <strain evidence="3 4">Bristol N2</strain>
    </source>
</reference>
<evidence type="ECO:0000256" key="2">
    <source>
        <dbReference type="SAM" id="MobiDB-lite"/>
    </source>
</evidence>
<feature type="coiled-coil region" evidence="1">
    <location>
        <begin position="390"/>
        <end position="473"/>
    </location>
</feature>
<evidence type="ECO:0000313" key="3">
    <source>
        <dbReference type="EMBL" id="VGM69490.1"/>
    </source>
</evidence>
<dbReference type="GO" id="GO:0006406">
    <property type="term" value="P:mRNA export from nucleus"/>
    <property type="evidence" value="ECO:0000318"/>
    <property type="project" value="GO_Central"/>
</dbReference>
<dbReference type="PANTHER" id="PTHR18898">
    <property type="entry name" value="NUCLEOPROTEIN TPR-RELATED"/>
    <property type="match status" value="1"/>
</dbReference>
<feature type="region of interest" description="Disordered" evidence="2">
    <location>
        <begin position="1425"/>
        <end position="1508"/>
    </location>
</feature>
<feature type="region of interest" description="Disordered" evidence="2">
    <location>
        <begin position="1562"/>
        <end position="1599"/>
    </location>
</feature>
<dbReference type="EMBL" id="BX284602">
    <property type="protein sequence ID" value="VGM69490.1"/>
    <property type="molecule type" value="Genomic_DNA"/>
</dbReference>
<feature type="compositionally biased region" description="Polar residues" evidence="2">
    <location>
        <begin position="1460"/>
        <end position="1480"/>
    </location>
</feature>
<feature type="region of interest" description="Disordered" evidence="2">
    <location>
        <begin position="1244"/>
        <end position="1276"/>
    </location>
</feature>
<feature type="coiled-coil region" evidence="1">
    <location>
        <begin position="718"/>
        <end position="745"/>
    </location>
</feature>
<dbReference type="RefSeq" id="NP_001360471.1">
    <property type="nucleotide sequence ID" value="NM_001373741.2"/>
</dbReference>
<feature type="region of interest" description="Disordered" evidence="2">
    <location>
        <begin position="1659"/>
        <end position="1970"/>
    </location>
</feature>
<feature type="compositionally biased region" description="Gly residues" evidence="2">
    <location>
        <begin position="1961"/>
        <end position="1970"/>
    </location>
</feature>
<keyword evidence="1" id="KW-0175">Coiled coil</keyword>
<feature type="compositionally biased region" description="Polar residues" evidence="2">
    <location>
        <begin position="1668"/>
        <end position="1677"/>
    </location>
</feature>
<dbReference type="Proteomes" id="UP000001940">
    <property type="component" value="Chromosome II"/>
</dbReference>
<sequence>MDVDAPLQAPEQPVADADDEEANWEMEKAEMKRIEFNQNRELTDMRERVEDVSRSNSRMLEELTRHAAEIKEHINRQRVLESTRNELTDKNLELETVVSRLKIEKEERDAAVVNATKLAQTAQVETFALKDEIKKLTNEQASLRHSKEALEKEIQGIQFERQKYATERSLHAESKTWLMQEVSERDNKVSSLRLELSNKDIQGANERLQYVQQINLLNSQVENLNEKLDMLKFTNADLIKRMENTELSKVSEIANLEEEIRCQTELQRVMKSSMEESKNAADLFKDQLEAQENVLVEVRKVLQEHQDEMERENLAHADAIKHRDEELAQTRAELVKVTEMMKSMSDVKLNVSEEELSELAPAAAETVRYLRGGQSLSSLVLEHARVRGKLTEVEEDNVNLRNTLEELLETIDQNKPQMISQKMVTDELFDKNNRFEKQLDLAESERRQLLSQRDTAQRDLAYVRAELEKYQRDYEFVSKRNAELLYAVERQSRMQDPNWSEQADEQLFQNIVQLQRRNVELESDIENAKASAAQAAINAQSEEMAQLRADLAVTKKSEAELKTKVEQTKAAFDSLKERTEHFKELVRDSVTAAEARTARLRAEEAIAAKVVADATIERLRTQAEDYKADHLRREQDLEQRIRNTEANIASVTETNIKLNAMLDAQKTNTASMDQEFKSALKEKENIFEELKKVTAVNAENEQRLVDLGRQTLEAVEQAGSLRVRVRSLEDELQSARTEINSLQFTANGQRNILEKEEQVRMSVVEMANFLSRVEAERLTHANTQLDVLRLERDSLKASTTRLSDQLTHTKNESKLVQQRLEKELEIARQRLSEKETQVTRDEMELADLRSKLASMHSQYTGSDASGMTPDRLKREYMQLKTRTQFLESELDDAKRKLLESETTQKRMDAEHAISASHNTVLEENLKQSEQMGVMEKERLVAKAKCFEDRSKQLAESLEQNQKKLDELRSKNDEQLFAHERETNELRRQLQVASLNLDGVRRELEVVNNNLISMQNEATRNSSALEQHTTIVRQFEDRITEIESANLRLQTELNNKCAALVAESTAKREADQMIEHAERLLQKKTEELNSIEEENRQKQAEYDEKLAQLSLQYESLSANLTNQNTTMEVKVNTDGSSSTVENLQSLLQFVRQSKDEATSRAMTAEVEMRRLRAETAEYERGRNELLRKIRDLETEKIATTAALVEKASLMEKIQALTDVHNINAKLTEEKTKLQAQLHQIQKEKADLENQRSRLSASNEEQKLKIASSDQEANQRKREIEQLKQRVQTNARGAASQPQLDQLKAQLATARQESAAATAKAKAAEDKFNQTRQLAIKYRNENTELKKLAEAPPGEGDPCAARLKLQFDDFTAKINDYKTEIENLNMKVLRMGILEKSLKNTNDQINQLKQENLKLTENIRMAQLQSVSATDVESKPGPSSASKSVSSIRQTPTKVLDPLSSAAKQPNEPDQTTGLKTSQQPPSFAAKRPSFAPTPTSQQKVSPVKRPIPPSIPNEPLDIIPPVPSDNIPVVPDPTPPTNSFGTVLPVPHTFQTSVRVPTQSLFSSSSTTTVQPQPEKKNVLPSIDSAPSTPGGNSSMVTTTSSMAPGQSIFGNIGNVPVPTTAPTDNLALPEESVIEGSAGQSSLVSGSIDQRKVQDIDLVANDGESRDSTNVGGVSSSDVRRKRTANDFELSEAKRLRESPNETVTSSETRQQSNVADIPELDDDDGVLGMEHEVSDEDPNDNTIQEQRPDVIDLENDEEVLEDEMDEEEDDDSFGNDEEFEDEEEIPEDDDDDDVVVLSDGDDEPANDNDEESLNDIDDDDGIEEIEMVEESNNRDIEEVLGGEDSQPSLDDQDREAASAVEEAEDEGRDPLGTIDEPSAPADPTGAAGIGSSGRMGQDVQRVRLPTGLRDAEREDQCSSSNETNDERPAERLTARNLARMQRPTRGAKPTRGVYTPARGNRGGRGGGTA</sequence>
<dbReference type="KEGG" id="cel:CELE_R07G3.3"/>
<feature type="compositionally biased region" description="Low complexity" evidence="2">
    <location>
        <begin position="1433"/>
        <end position="1445"/>
    </location>
</feature>
<dbReference type="GO" id="GO:1901673">
    <property type="term" value="P:regulation of mitotic spindle assembly"/>
    <property type="evidence" value="ECO:0000318"/>
    <property type="project" value="GO_Central"/>
</dbReference>
<evidence type="ECO:0007829" key="6">
    <source>
        <dbReference type="PeptideAtlas" id="A0A486WX27"/>
    </source>
</evidence>
<feature type="compositionally biased region" description="Acidic residues" evidence="2">
    <location>
        <begin position="1752"/>
        <end position="1830"/>
    </location>
</feature>
<feature type="coiled-coil region" evidence="1">
    <location>
        <begin position="504"/>
        <end position="578"/>
    </location>
</feature>
<feature type="coiled-coil region" evidence="1">
    <location>
        <begin position="950"/>
        <end position="1194"/>
    </location>
</feature>
<name>A0A486WX27_CAEEL</name>
<feature type="coiled-coil region" evidence="1">
    <location>
        <begin position="616"/>
        <end position="654"/>
    </location>
</feature>
<dbReference type="CTD" id="174232"/>
<feature type="compositionally biased region" description="Polar residues" evidence="2">
    <location>
        <begin position="1701"/>
        <end position="1715"/>
    </location>
</feature>
<feature type="coiled-coil region" evidence="1">
    <location>
        <begin position="810"/>
        <end position="851"/>
    </location>
</feature>
<evidence type="ECO:0000313" key="5">
    <source>
        <dbReference type="WormBase" id="R07G3.3d"/>
    </source>
</evidence>
<organism evidence="3 4">
    <name type="scientific">Caenorhabditis elegans</name>
    <dbReference type="NCBI Taxonomy" id="6239"/>
    <lineage>
        <taxon>Eukaryota</taxon>
        <taxon>Metazoa</taxon>
        <taxon>Ecdysozoa</taxon>
        <taxon>Nematoda</taxon>
        <taxon>Chromadorea</taxon>
        <taxon>Rhabditida</taxon>
        <taxon>Rhabditina</taxon>
        <taxon>Rhabditomorpha</taxon>
        <taxon>Rhabditoidea</taxon>
        <taxon>Rhabditidae</taxon>
        <taxon>Peloderinae</taxon>
        <taxon>Caenorhabditis</taxon>
    </lineage>
</organism>
<dbReference type="OrthoDB" id="5849780at2759"/>
<gene>
    <name evidence="3 5" type="primary">npp-21</name>
    <name evidence="3" type="ORF">CELE_R07G3.3</name>
    <name evidence="5" type="ORF">R07G3.3</name>
</gene>
<dbReference type="InParanoid" id="A0A486WX27"/>
<dbReference type="SMR" id="A0A486WX27"/>
<dbReference type="AGR" id="WB:WBGene00019940"/>
<keyword evidence="4" id="KW-1185">Reference proteome</keyword>
<dbReference type="PANTHER" id="PTHR18898:SF2">
    <property type="entry name" value="NUCLEOPROTEIN TPR"/>
    <property type="match status" value="1"/>
</dbReference>
<dbReference type="FunCoup" id="A0A486WX27">
    <property type="interactions" value="2470"/>
</dbReference>
<feature type="compositionally biased region" description="Polar residues" evidence="2">
    <location>
        <begin position="1584"/>
        <end position="1599"/>
    </location>
</feature>
<dbReference type="ExpressionAtlas" id="A0A486WX27">
    <property type="expression patterns" value="baseline and differential"/>
</dbReference>
<accession>A0A486WX27</accession>